<evidence type="ECO:0000313" key="2">
    <source>
        <dbReference type="Proteomes" id="UP000830583"/>
    </source>
</evidence>
<dbReference type="RefSeq" id="WP_248436037.1">
    <property type="nucleotide sequence ID" value="NZ_CP096205.1"/>
</dbReference>
<dbReference type="Proteomes" id="UP000830583">
    <property type="component" value="Chromosome"/>
</dbReference>
<name>A0ABY4KLF9_9FLAO</name>
<gene>
    <name evidence="1" type="ORF">M0M57_05265</name>
</gene>
<sequence>MNLREKIDKKRDEIISELYDWAETFNPESILYNTNAIEEEDELEMLDSYNSVCELVNKLEKNECSEKDYEDILFHIEQINHNEKIIKL</sequence>
<keyword evidence="2" id="KW-1185">Reference proteome</keyword>
<reference evidence="1" key="1">
    <citation type="submission" date="2022-04" db="EMBL/GenBank/DDBJ databases">
        <title>Consumption of N2O by Flavobacterium azooxidireducens sp. nov. isolated from Decomposing Leaf Litter of Phragmites australis (Cav.).</title>
        <authorList>
            <person name="Behrendt U."/>
            <person name="Spanner T."/>
            <person name="Augustin J."/>
            <person name="Horn M.A."/>
            <person name="Kolb S."/>
            <person name="Ulrich A."/>
        </authorList>
    </citation>
    <scope>NUCLEOTIDE SEQUENCE</scope>
    <source>
        <strain evidence="1">IGB 4-14</strain>
    </source>
</reference>
<accession>A0ABY4KLF9</accession>
<dbReference type="EMBL" id="CP096205">
    <property type="protein sequence ID" value="UPQ80245.1"/>
    <property type="molecule type" value="Genomic_DNA"/>
</dbReference>
<proteinExistence type="predicted"/>
<protein>
    <submittedName>
        <fullName evidence="1">Uncharacterized protein</fullName>
    </submittedName>
</protein>
<evidence type="ECO:0000313" key="1">
    <source>
        <dbReference type="EMBL" id="UPQ80245.1"/>
    </source>
</evidence>
<organism evidence="1 2">
    <name type="scientific">Flavobacterium azooxidireducens</name>
    <dbReference type="NCBI Taxonomy" id="1871076"/>
    <lineage>
        <taxon>Bacteria</taxon>
        <taxon>Pseudomonadati</taxon>
        <taxon>Bacteroidota</taxon>
        <taxon>Flavobacteriia</taxon>
        <taxon>Flavobacteriales</taxon>
        <taxon>Flavobacteriaceae</taxon>
        <taxon>Flavobacterium</taxon>
    </lineage>
</organism>